<proteinExistence type="predicted"/>
<gene>
    <name evidence="6" type="ORF">PVE_R2G0810</name>
</gene>
<dbReference type="PANTHER" id="PTHR43065:SF42">
    <property type="entry name" value="TWO-COMPONENT SENSOR PPRA"/>
    <property type="match status" value="1"/>
</dbReference>
<dbReference type="SMART" id="SM00091">
    <property type="entry name" value="PAS"/>
    <property type="match status" value="1"/>
</dbReference>
<evidence type="ECO:0000313" key="7">
    <source>
        <dbReference type="Proteomes" id="UP000245431"/>
    </source>
</evidence>
<dbReference type="PROSITE" id="PS50112">
    <property type="entry name" value="PAS"/>
    <property type="match status" value="1"/>
</dbReference>
<dbReference type="Proteomes" id="UP000245431">
    <property type="component" value="Chromosome PVE_r2"/>
</dbReference>
<evidence type="ECO:0000313" key="6">
    <source>
        <dbReference type="EMBL" id="SBW84835.1"/>
    </source>
</evidence>
<sequence>MARKPPPGSLDEDAWIEVIARMDEVYSKLVQDEIALEEKNVELEQSQQFIAGLLSSMSDVLLACDPQGRIEESNSALRTLVGRDEQSLSGSPAYVLLADPHSETQLRQTLASLRHPNASASLEVNFKDVNGAPVPVDVSCTVRSTGNGRFIGHVLVGRPLGELQHAYRQLHEAHEALKRTQQQLLHAEKMASLGRLVAGVAHELNNPISFVLANAHVLDSYGKRLQQYLQAVHGGESHASLQALRQQLRIDPLLSDLPSLIEGSMEGAQRTADIVSALKRFSAVDREALGEVDLNDVIERAIHWVCRGVAPDLQVHWQAVDTPPVRGNAGQLLQVLMNLMQKGVGEQWN</sequence>
<dbReference type="SUPFAM" id="SSF47384">
    <property type="entry name" value="Homodimeric domain of signal transducing histidine kinase"/>
    <property type="match status" value="1"/>
</dbReference>
<dbReference type="CDD" id="cd00130">
    <property type="entry name" value="PAS"/>
    <property type="match status" value="1"/>
</dbReference>
<evidence type="ECO:0000256" key="3">
    <source>
        <dbReference type="ARBA" id="ARBA00022777"/>
    </source>
</evidence>
<dbReference type="InterPro" id="IPR003661">
    <property type="entry name" value="HisK_dim/P_dom"/>
</dbReference>
<dbReference type="EC" id="2.7.13.3" evidence="2"/>
<dbReference type="Gene3D" id="1.10.287.130">
    <property type="match status" value="1"/>
</dbReference>
<dbReference type="GO" id="GO:0000155">
    <property type="term" value="F:phosphorelay sensor kinase activity"/>
    <property type="evidence" value="ECO:0007669"/>
    <property type="project" value="InterPro"/>
</dbReference>
<organism evidence="6 7">
    <name type="scientific">Pseudomonas veronii 1YdBTEX2</name>
    <dbReference type="NCBI Taxonomy" id="1295141"/>
    <lineage>
        <taxon>Bacteria</taxon>
        <taxon>Pseudomonadati</taxon>
        <taxon>Pseudomonadota</taxon>
        <taxon>Gammaproteobacteria</taxon>
        <taxon>Pseudomonadales</taxon>
        <taxon>Pseudomonadaceae</taxon>
        <taxon>Pseudomonas</taxon>
    </lineage>
</organism>
<dbReference type="SUPFAM" id="SSF55785">
    <property type="entry name" value="PYP-like sensor domain (PAS domain)"/>
    <property type="match status" value="1"/>
</dbReference>
<feature type="coiled-coil region" evidence="4">
    <location>
        <begin position="160"/>
        <end position="190"/>
    </location>
</feature>
<dbReference type="AlphaFoldDB" id="A0A1D3K9A3"/>
<keyword evidence="4" id="KW-0175">Coiled coil</keyword>
<evidence type="ECO:0000259" key="5">
    <source>
        <dbReference type="PROSITE" id="PS50112"/>
    </source>
</evidence>
<dbReference type="Pfam" id="PF08448">
    <property type="entry name" value="PAS_4"/>
    <property type="match status" value="1"/>
</dbReference>
<dbReference type="CDD" id="cd00082">
    <property type="entry name" value="HisKA"/>
    <property type="match status" value="1"/>
</dbReference>
<accession>A0A1D3K9A3</accession>
<protein>
    <recommendedName>
        <fullName evidence="2">histidine kinase</fullName>
        <ecNumber evidence="2">2.7.13.3</ecNumber>
    </recommendedName>
</protein>
<dbReference type="InterPro" id="IPR036097">
    <property type="entry name" value="HisK_dim/P_sf"/>
</dbReference>
<comment type="catalytic activity">
    <reaction evidence="1">
        <text>ATP + protein L-histidine = ADP + protein N-phospho-L-histidine.</text>
        <dbReference type="EC" id="2.7.13.3"/>
    </reaction>
</comment>
<dbReference type="InterPro" id="IPR000014">
    <property type="entry name" value="PAS"/>
</dbReference>
<keyword evidence="3 6" id="KW-0418">Kinase</keyword>
<dbReference type="InterPro" id="IPR013656">
    <property type="entry name" value="PAS_4"/>
</dbReference>
<dbReference type="Pfam" id="PF00512">
    <property type="entry name" value="HisKA"/>
    <property type="match status" value="1"/>
</dbReference>
<evidence type="ECO:0000256" key="2">
    <source>
        <dbReference type="ARBA" id="ARBA00012438"/>
    </source>
</evidence>
<dbReference type="EMBL" id="LT599584">
    <property type="protein sequence ID" value="SBW84835.1"/>
    <property type="molecule type" value="Genomic_DNA"/>
</dbReference>
<reference evidence="7" key="1">
    <citation type="submission" date="2016-07" db="EMBL/GenBank/DDBJ databases">
        <authorList>
            <person name="Florea S."/>
            <person name="Webb J.S."/>
            <person name="Jaromczyk J."/>
            <person name="Schardl C.L."/>
        </authorList>
    </citation>
    <scope>NUCLEOTIDE SEQUENCE [LARGE SCALE GENOMIC DNA]</scope>
    <source>
        <strain evidence="7">1YdBTEX2</strain>
    </source>
</reference>
<dbReference type="Gene3D" id="3.30.450.20">
    <property type="entry name" value="PAS domain"/>
    <property type="match status" value="1"/>
</dbReference>
<evidence type="ECO:0000256" key="4">
    <source>
        <dbReference type="SAM" id="Coils"/>
    </source>
</evidence>
<feature type="domain" description="PAS" evidence="5">
    <location>
        <begin position="46"/>
        <end position="117"/>
    </location>
</feature>
<dbReference type="InterPro" id="IPR035965">
    <property type="entry name" value="PAS-like_dom_sf"/>
</dbReference>
<keyword evidence="3 6" id="KW-0808">Transferase</keyword>
<evidence type="ECO:0000256" key="1">
    <source>
        <dbReference type="ARBA" id="ARBA00000085"/>
    </source>
</evidence>
<dbReference type="PANTHER" id="PTHR43065">
    <property type="entry name" value="SENSOR HISTIDINE KINASE"/>
    <property type="match status" value="1"/>
</dbReference>
<dbReference type="SMART" id="SM00388">
    <property type="entry name" value="HisKA"/>
    <property type="match status" value="1"/>
</dbReference>
<name>A0A1D3K9A3_PSEVE</name>